<reference evidence="3" key="1">
    <citation type="journal article" date="2019" name="Int. J. Syst. Evol. Microbiol.">
        <title>The Global Catalogue of Microorganisms (GCM) 10K type strain sequencing project: providing services to taxonomists for standard genome sequencing and annotation.</title>
        <authorList>
            <consortium name="The Broad Institute Genomics Platform"/>
            <consortium name="The Broad Institute Genome Sequencing Center for Infectious Disease"/>
            <person name="Wu L."/>
            <person name="Ma J."/>
        </authorList>
    </citation>
    <scope>NUCLEOTIDE SEQUENCE [LARGE SCALE GENOMIC DNA]</scope>
    <source>
        <strain evidence="3">TBRC 7912</strain>
    </source>
</reference>
<evidence type="ECO:0008006" key="4">
    <source>
        <dbReference type="Google" id="ProtNLM"/>
    </source>
</evidence>
<sequence length="161" mass="17920">MAGRLRWDLGPGEDEEPVDDGSVNGVYVIACVLLCVGWAFTTILGVRVGASNLDMYLHGGRTTATAMSTRTVKAGESYQLTKVNFFVKDVRRFAEIRGSYAEGEKVSIVYDADDPSVVNREFRLVFDLLLLGAFFVMTLYAVFAGLRRLWKKRRRPGLAKS</sequence>
<feature type="transmembrane region" description="Helical" evidence="1">
    <location>
        <begin position="26"/>
        <end position="46"/>
    </location>
</feature>
<name>A0ABV8EUD0_9ACTN</name>
<evidence type="ECO:0000313" key="2">
    <source>
        <dbReference type="EMBL" id="MFC3979967.1"/>
    </source>
</evidence>
<keyword evidence="1" id="KW-0472">Membrane</keyword>
<gene>
    <name evidence="2" type="ORF">ACFOYY_07540</name>
</gene>
<evidence type="ECO:0000313" key="3">
    <source>
        <dbReference type="Proteomes" id="UP001595698"/>
    </source>
</evidence>
<feature type="transmembrane region" description="Helical" evidence="1">
    <location>
        <begin position="124"/>
        <end position="146"/>
    </location>
</feature>
<proteinExistence type="predicted"/>
<keyword evidence="1" id="KW-0812">Transmembrane</keyword>
<comment type="caution">
    <text evidence="2">The sequence shown here is derived from an EMBL/GenBank/DDBJ whole genome shotgun (WGS) entry which is preliminary data.</text>
</comment>
<keyword evidence="3" id="KW-1185">Reference proteome</keyword>
<evidence type="ECO:0000256" key="1">
    <source>
        <dbReference type="SAM" id="Phobius"/>
    </source>
</evidence>
<dbReference type="Proteomes" id="UP001595698">
    <property type="component" value="Unassembled WGS sequence"/>
</dbReference>
<keyword evidence="1" id="KW-1133">Transmembrane helix</keyword>
<protein>
    <recommendedName>
        <fullName evidence="4">DUF3592 domain-containing protein</fullName>
    </recommendedName>
</protein>
<dbReference type="EMBL" id="JBHSBC010000005">
    <property type="protein sequence ID" value="MFC3979967.1"/>
    <property type="molecule type" value="Genomic_DNA"/>
</dbReference>
<organism evidence="2 3">
    <name type="scientific">Streptosporangium jomthongense</name>
    <dbReference type="NCBI Taxonomy" id="1193683"/>
    <lineage>
        <taxon>Bacteria</taxon>
        <taxon>Bacillati</taxon>
        <taxon>Actinomycetota</taxon>
        <taxon>Actinomycetes</taxon>
        <taxon>Streptosporangiales</taxon>
        <taxon>Streptosporangiaceae</taxon>
        <taxon>Streptosporangium</taxon>
    </lineage>
</organism>
<accession>A0ABV8EUD0</accession>